<dbReference type="InterPro" id="IPR021462">
    <property type="entry name" value="DUF3114"/>
</dbReference>
<keyword evidence="1" id="KW-0732">Signal</keyword>
<feature type="signal peptide" evidence="1">
    <location>
        <begin position="1"/>
        <end position="23"/>
    </location>
</feature>
<organism evidence="2 3">
    <name type="scientific">Streptococcus urinalis 2285-97</name>
    <dbReference type="NCBI Taxonomy" id="764291"/>
    <lineage>
        <taxon>Bacteria</taxon>
        <taxon>Bacillati</taxon>
        <taxon>Bacillota</taxon>
        <taxon>Bacilli</taxon>
        <taxon>Lactobacillales</taxon>
        <taxon>Streptococcaceae</taxon>
        <taxon>Streptococcus</taxon>
    </lineage>
</organism>
<dbReference type="eggNOG" id="ENOG503357U">
    <property type="taxonomic scope" value="Bacteria"/>
</dbReference>
<dbReference type="EMBL" id="AEUZ02000001">
    <property type="protein sequence ID" value="EHJ57679.1"/>
    <property type="molecule type" value="Genomic_DNA"/>
</dbReference>
<comment type="caution">
    <text evidence="2">The sequence shown here is derived from an EMBL/GenBank/DDBJ whole genome shotgun (WGS) entry which is preliminary data.</text>
</comment>
<name>G5KGV6_9STRE</name>
<evidence type="ECO:0000256" key="1">
    <source>
        <dbReference type="SAM" id="SignalP"/>
    </source>
</evidence>
<feature type="chain" id="PRO_5003479760" description="DUF3114 domain-containing protein" evidence="1">
    <location>
        <begin position="24"/>
        <end position="371"/>
    </location>
</feature>
<evidence type="ECO:0000313" key="3">
    <source>
        <dbReference type="Proteomes" id="UP000005388"/>
    </source>
</evidence>
<evidence type="ECO:0008006" key="4">
    <source>
        <dbReference type="Google" id="ProtNLM"/>
    </source>
</evidence>
<proteinExistence type="predicted"/>
<keyword evidence="3" id="KW-1185">Reference proteome</keyword>
<reference evidence="2 3" key="1">
    <citation type="journal article" date="2014" name="Int. J. Syst. Evol. Microbiol.">
        <title>Phylogenomics and the dynamic genome evolution of the genus Streptococcus.</title>
        <authorList>
            <consortium name="The Broad Institute Genome Sequencing Platform"/>
            <person name="Richards V.P."/>
            <person name="Palmer S.R."/>
            <person name="Pavinski Bitar P.D."/>
            <person name="Qin X."/>
            <person name="Weinstock G.M."/>
            <person name="Highlander S.K."/>
            <person name="Town C.D."/>
            <person name="Burne R.A."/>
            <person name="Stanhope M.J."/>
        </authorList>
    </citation>
    <scope>NUCLEOTIDE SEQUENCE [LARGE SCALE GENOMIC DNA]</scope>
    <source>
        <strain evidence="2 3">2285-97</strain>
    </source>
</reference>
<evidence type="ECO:0000313" key="2">
    <source>
        <dbReference type="EMBL" id="EHJ57679.1"/>
    </source>
</evidence>
<dbReference type="Pfam" id="PF11311">
    <property type="entry name" value="DUF3114"/>
    <property type="match status" value="1"/>
</dbReference>
<protein>
    <recommendedName>
        <fullName evidence="4">DUF3114 domain-containing protein</fullName>
    </recommendedName>
</protein>
<accession>G5KGV6</accession>
<gene>
    <name evidence="2" type="ORF">STRUR_0129</name>
</gene>
<dbReference type="Proteomes" id="UP000005388">
    <property type="component" value="Unassembled WGS sequence"/>
</dbReference>
<dbReference type="AlphaFoldDB" id="G5KGV6"/>
<sequence length="371" mass="43325">MKKIGIVLLLSVFLFGHLHPVFADDSRQKNNNITLVHLKDYLMKTFKISDQEATTVEKDILSKTNQLRQKGWSKKTVEMVFLKKTKKEKTLKEYQSLLSSRFQNDLLFGSSDFQEMWLSQMNQANTQKMKKLLSIAMKTIGMPDDLSGKQTETQQLLTHFSPSLAPDDPFWKDISKSVQKAFPRQSLLAKGTLNQQVHQFRYVISAQQAQWIRHHIKKSGETDAQALARYLKNMDEMNTFLEEQGIDKSDYYFDYSYSESSRLHNKIALSTRNASHYIKIYPDGKLRTNYKIVLHFYSEFILDNEGQFVNELDPEHQTENGIINGASFNYADRNNSRHRELDVFPVSHHDPTFRIKAYRKYPYPIKVPISY</sequence>
<dbReference type="STRING" id="764291.STRUR_0129"/>